<sequence>MAIFTTLLALVSVILRDMVPLKTRQNPDRADGLANLAMVLALVELGLTMSASLNGLNQLPSRPLATQEQRKSSGESEYPFPVHYAILSSHFYLLASMTAKAAGCLMCLEMMTRRDANGNLNLPPSSSLWDKITTSTWYRRGYWAILIATVVISFMTLALTTTATRARIGPEAGDKVIVVALRVHGAWAALSDLALALFPSLLLHRLAMLTKKRAALWGIMGLGLVVTACAVVKCVHGDNLYKTILWGTLEQNLGITALNLPTYSPLAATVSRGLTTITTIPKTKAPNTSGPGDHGGEDIIFMDSLSNMHGRQKGPSQRAQITIRSSPNAAVGGEGEDGEDGNNKEKKTNIFLHALERLRRKDHSSPPPGNGEINHISTGSQRNLIWCSSDGSAADRKSEKGDTESARSQEGNIPRSQWTENGIMKTVSIRVNSGENFDVEPWDDICTRKR</sequence>
<dbReference type="AlphaFoldDB" id="A0AAW0R746"/>
<feature type="domain" description="Rhodopsin" evidence="9">
    <location>
        <begin position="180"/>
        <end position="267"/>
    </location>
</feature>
<keyword evidence="2 7" id="KW-0812">Transmembrane</keyword>
<feature type="region of interest" description="Disordered" evidence="6">
    <location>
        <begin position="307"/>
        <end position="345"/>
    </location>
</feature>
<proteinExistence type="inferred from homology"/>
<evidence type="ECO:0000256" key="4">
    <source>
        <dbReference type="ARBA" id="ARBA00023136"/>
    </source>
</evidence>
<dbReference type="InterPro" id="IPR049326">
    <property type="entry name" value="Rhodopsin_dom_fungi"/>
</dbReference>
<organism evidence="10 11">
    <name type="scientific">Apiospora kogelbergensis</name>
    <dbReference type="NCBI Taxonomy" id="1337665"/>
    <lineage>
        <taxon>Eukaryota</taxon>
        <taxon>Fungi</taxon>
        <taxon>Dikarya</taxon>
        <taxon>Ascomycota</taxon>
        <taxon>Pezizomycotina</taxon>
        <taxon>Sordariomycetes</taxon>
        <taxon>Xylariomycetidae</taxon>
        <taxon>Amphisphaeriales</taxon>
        <taxon>Apiosporaceae</taxon>
        <taxon>Apiospora</taxon>
    </lineage>
</organism>
<dbReference type="EMBL" id="JAQQWP010000002">
    <property type="protein sequence ID" value="KAK8129590.1"/>
    <property type="molecule type" value="Genomic_DNA"/>
</dbReference>
<dbReference type="Proteomes" id="UP001392437">
    <property type="component" value="Unassembled WGS sequence"/>
</dbReference>
<comment type="caution">
    <text evidence="10">The sequence shown here is derived from an EMBL/GenBank/DDBJ whole genome shotgun (WGS) entry which is preliminary data.</text>
</comment>
<feature type="transmembrane region" description="Helical" evidence="7">
    <location>
        <begin position="141"/>
        <end position="159"/>
    </location>
</feature>
<evidence type="ECO:0000256" key="1">
    <source>
        <dbReference type="ARBA" id="ARBA00004141"/>
    </source>
</evidence>
<feature type="region of interest" description="Disordered" evidence="6">
    <location>
        <begin position="390"/>
        <end position="416"/>
    </location>
</feature>
<feature type="transmembrane region" description="Helical" evidence="7">
    <location>
        <begin position="214"/>
        <end position="233"/>
    </location>
</feature>
<keyword evidence="4 7" id="KW-0472">Membrane</keyword>
<keyword evidence="11" id="KW-1185">Reference proteome</keyword>
<comment type="subcellular location">
    <subcellularLocation>
        <location evidence="1">Membrane</location>
        <topology evidence="1">Multi-pass membrane protein</topology>
    </subcellularLocation>
</comment>
<gene>
    <name evidence="10" type="ORF">PG999_001970</name>
</gene>
<name>A0AAW0R746_9PEZI</name>
<evidence type="ECO:0000256" key="5">
    <source>
        <dbReference type="ARBA" id="ARBA00038359"/>
    </source>
</evidence>
<evidence type="ECO:0000256" key="7">
    <source>
        <dbReference type="SAM" id="Phobius"/>
    </source>
</evidence>
<reference evidence="10 11" key="1">
    <citation type="submission" date="2023-01" db="EMBL/GenBank/DDBJ databases">
        <title>Analysis of 21 Apiospora genomes using comparative genomics revels a genus with tremendous synthesis potential of carbohydrate active enzymes and secondary metabolites.</title>
        <authorList>
            <person name="Sorensen T."/>
        </authorList>
    </citation>
    <scope>NUCLEOTIDE SEQUENCE [LARGE SCALE GENOMIC DNA]</scope>
    <source>
        <strain evidence="10 11">CBS 117206</strain>
    </source>
</reference>
<keyword evidence="3 7" id="KW-1133">Transmembrane helix</keyword>
<feature type="chain" id="PRO_5043463377" description="Rhodopsin domain-containing protein" evidence="8">
    <location>
        <begin position="17"/>
        <end position="450"/>
    </location>
</feature>
<feature type="compositionally biased region" description="Basic and acidic residues" evidence="6">
    <location>
        <begin position="393"/>
        <end position="407"/>
    </location>
</feature>
<dbReference type="Pfam" id="PF20684">
    <property type="entry name" value="Fung_rhodopsin"/>
    <property type="match status" value="1"/>
</dbReference>
<accession>A0AAW0R746</accession>
<evidence type="ECO:0000313" key="10">
    <source>
        <dbReference type="EMBL" id="KAK8129590.1"/>
    </source>
</evidence>
<evidence type="ECO:0000256" key="8">
    <source>
        <dbReference type="SAM" id="SignalP"/>
    </source>
</evidence>
<dbReference type="PANTHER" id="PTHR33048">
    <property type="entry name" value="PTH11-LIKE INTEGRAL MEMBRANE PROTEIN (AFU_ORTHOLOGUE AFUA_5G11245)"/>
    <property type="match status" value="1"/>
</dbReference>
<evidence type="ECO:0000256" key="6">
    <source>
        <dbReference type="SAM" id="MobiDB-lite"/>
    </source>
</evidence>
<feature type="transmembrane region" description="Helical" evidence="7">
    <location>
        <begin position="32"/>
        <end position="53"/>
    </location>
</feature>
<feature type="signal peptide" evidence="8">
    <location>
        <begin position="1"/>
        <end position="16"/>
    </location>
</feature>
<dbReference type="GO" id="GO:0016020">
    <property type="term" value="C:membrane"/>
    <property type="evidence" value="ECO:0007669"/>
    <property type="project" value="UniProtKB-SubCell"/>
</dbReference>
<evidence type="ECO:0000256" key="2">
    <source>
        <dbReference type="ARBA" id="ARBA00022692"/>
    </source>
</evidence>
<dbReference type="InterPro" id="IPR052337">
    <property type="entry name" value="SAT4-like"/>
</dbReference>
<keyword evidence="8" id="KW-0732">Signal</keyword>
<dbReference type="PANTHER" id="PTHR33048:SF47">
    <property type="entry name" value="INTEGRAL MEMBRANE PROTEIN-RELATED"/>
    <property type="match status" value="1"/>
</dbReference>
<evidence type="ECO:0000256" key="3">
    <source>
        <dbReference type="ARBA" id="ARBA00022989"/>
    </source>
</evidence>
<feature type="compositionally biased region" description="Polar residues" evidence="6">
    <location>
        <begin position="307"/>
        <end position="328"/>
    </location>
</feature>
<protein>
    <recommendedName>
        <fullName evidence="9">Rhodopsin domain-containing protein</fullName>
    </recommendedName>
</protein>
<evidence type="ECO:0000313" key="11">
    <source>
        <dbReference type="Proteomes" id="UP001392437"/>
    </source>
</evidence>
<feature type="transmembrane region" description="Helical" evidence="7">
    <location>
        <begin position="179"/>
        <end position="202"/>
    </location>
</feature>
<comment type="similarity">
    <text evidence="5">Belongs to the SAT4 family.</text>
</comment>
<evidence type="ECO:0000259" key="9">
    <source>
        <dbReference type="Pfam" id="PF20684"/>
    </source>
</evidence>
<feature type="region of interest" description="Disordered" evidence="6">
    <location>
        <begin position="358"/>
        <end position="378"/>
    </location>
</feature>